<keyword evidence="2" id="KW-1003">Cell membrane</keyword>
<dbReference type="PROSITE" id="PS50893">
    <property type="entry name" value="ABC_TRANSPORTER_2"/>
    <property type="match status" value="1"/>
</dbReference>
<sequence>MNAVLDARGIGMTFRNGDELTEVLKGVDLTLEPGELVALLGASGSGKSTLLSIVGLLLRPTSGTITIAGERVDGLSDGERALFRNRRLGFIFQFHHLLPDFTATENVAFPAAAPAGVVTVAMRQRARELLARVGLSDRMDFPATRLSGGQKQRVAIARALMNNPELVLADEPTGSLDRVAADQVLDLMREINREESATFLICTHDEHVAARCTRRISLSDGRVESVTSGSAVETEPTETALKD</sequence>
<dbReference type="InterPro" id="IPR027417">
    <property type="entry name" value="P-loop_NTPase"/>
</dbReference>
<dbReference type="InterPro" id="IPR017911">
    <property type="entry name" value="MacB-like_ATP-bd"/>
</dbReference>
<dbReference type="PROSITE" id="PS00211">
    <property type="entry name" value="ABC_TRANSPORTER_1"/>
    <property type="match status" value="1"/>
</dbReference>
<name>A0A1B1AGY5_9PROT</name>
<dbReference type="STRING" id="1759059.ATE48_07770"/>
<feature type="domain" description="ABC transporter" evidence="7">
    <location>
        <begin position="7"/>
        <end position="241"/>
    </location>
</feature>
<evidence type="ECO:0000256" key="4">
    <source>
        <dbReference type="ARBA" id="ARBA00022840"/>
    </source>
</evidence>
<feature type="region of interest" description="Disordered" evidence="6">
    <location>
        <begin position="223"/>
        <end position="243"/>
    </location>
</feature>
<comment type="similarity">
    <text evidence="5">Belongs to the ABC transporter superfamily. Macrolide exporter (TC 3.A.1.122) family.</text>
</comment>
<dbReference type="PANTHER" id="PTHR24220">
    <property type="entry name" value="IMPORT ATP-BINDING PROTEIN"/>
    <property type="match status" value="1"/>
</dbReference>
<evidence type="ECO:0000256" key="2">
    <source>
        <dbReference type="ARBA" id="ARBA00022519"/>
    </source>
</evidence>
<gene>
    <name evidence="8" type="ORF">ATE48_07770</name>
</gene>
<dbReference type="AlphaFoldDB" id="A0A1B1AGY5"/>
<evidence type="ECO:0000256" key="5">
    <source>
        <dbReference type="ARBA" id="ARBA00038388"/>
    </source>
</evidence>
<protein>
    <submittedName>
        <fullName evidence="8">ABC transporter ATP-binding protein</fullName>
    </submittedName>
</protein>
<dbReference type="GO" id="GO:0098796">
    <property type="term" value="C:membrane protein complex"/>
    <property type="evidence" value="ECO:0007669"/>
    <property type="project" value="UniProtKB-ARBA"/>
</dbReference>
<dbReference type="Gene3D" id="3.40.50.300">
    <property type="entry name" value="P-loop containing nucleotide triphosphate hydrolases"/>
    <property type="match status" value="1"/>
</dbReference>
<dbReference type="EMBL" id="CP013244">
    <property type="protein sequence ID" value="ANP45829.1"/>
    <property type="molecule type" value="Genomic_DNA"/>
</dbReference>
<keyword evidence="4 8" id="KW-0067">ATP-binding</keyword>
<dbReference type="KEGG" id="cbot:ATE48_07770"/>
<dbReference type="GO" id="GO:0005886">
    <property type="term" value="C:plasma membrane"/>
    <property type="evidence" value="ECO:0007669"/>
    <property type="project" value="TreeGrafter"/>
</dbReference>
<dbReference type="CDD" id="cd03255">
    <property type="entry name" value="ABC_MJ0796_LolCDE_FtsE"/>
    <property type="match status" value="1"/>
</dbReference>
<dbReference type="GO" id="GO:0022857">
    <property type="term" value="F:transmembrane transporter activity"/>
    <property type="evidence" value="ECO:0007669"/>
    <property type="project" value="TreeGrafter"/>
</dbReference>
<evidence type="ECO:0000313" key="8">
    <source>
        <dbReference type="EMBL" id="ANP45829.1"/>
    </source>
</evidence>
<dbReference type="InterPro" id="IPR003593">
    <property type="entry name" value="AAA+_ATPase"/>
</dbReference>
<keyword evidence="9" id="KW-1185">Reference proteome</keyword>
<dbReference type="SMART" id="SM00382">
    <property type="entry name" value="AAA"/>
    <property type="match status" value="1"/>
</dbReference>
<dbReference type="InParanoid" id="A0A1B1AGY5"/>
<dbReference type="Proteomes" id="UP000092498">
    <property type="component" value="Chromosome"/>
</dbReference>
<dbReference type="SUPFAM" id="SSF52540">
    <property type="entry name" value="P-loop containing nucleoside triphosphate hydrolases"/>
    <property type="match status" value="1"/>
</dbReference>
<evidence type="ECO:0000256" key="6">
    <source>
        <dbReference type="SAM" id="MobiDB-lite"/>
    </source>
</evidence>
<reference evidence="8 9" key="1">
    <citation type="submission" date="2015-11" db="EMBL/GenBank/DDBJ databases">
        <title>Whole-Genome Sequence of Candidatus Oderbacter manganicum from the National Park Lower Oder Valley, Germany.</title>
        <authorList>
            <person name="Braun B."/>
            <person name="Liere K."/>
            <person name="Szewzyk U."/>
        </authorList>
    </citation>
    <scope>NUCLEOTIDE SEQUENCE [LARGE SCALE GENOMIC DNA]</scope>
    <source>
        <strain evidence="8 9">OTSz_A_272</strain>
    </source>
</reference>
<accession>A0A1B1AGY5</accession>
<dbReference type="InterPro" id="IPR003439">
    <property type="entry name" value="ABC_transporter-like_ATP-bd"/>
</dbReference>
<evidence type="ECO:0000256" key="3">
    <source>
        <dbReference type="ARBA" id="ARBA00022741"/>
    </source>
</evidence>
<dbReference type="RefSeq" id="WP_066769806.1">
    <property type="nucleotide sequence ID" value="NZ_CP013244.1"/>
</dbReference>
<dbReference type="PANTHER" id="PTHR24220:SF689">
    <property type="entry name" value="LIPOPROTEIN-RELEASING SYSTEM ATP-BINDING PROTEIN LOLD"/>
    <property type="match status" value="1"/>
</dbReference>
<evidence type="ECO:0000259" key="7">
    <source>
        <dbReference type="PROSITE" id="PS50893"/>
    </source>
</evidence>
<dbReference type="GO" id="GO:0016887">
    <property type="term" value="F:ATP hydrolysis activity"/>
    <property type="evidence" value="ECO:0007669"/>
    <property type="project" value="InterPro"/>
</dbReference>
<dbReference type="InterPro" id="IPR017871">
    <property type="entry name" value="ABC_transporter-like_CS"/>
</dbReference>
<dbReference type="FunFam" id="3.40.50.300:FF:000032">
    <property type="entry name" value="Export ABC transporter ATP-binding protein"/>
    <property type="match status" value="1"/>
</dbReference>
<keyword evidence="2" id="KW-0472">Membrane</keyword>
<organism evidence="8 9">
    <name type="scientific">Candidatus Viadribacter manganicus</name>
    <dbReference type="NCBI Taxonomy" id="1759059"/>
    <lineage>
        <taxon>Bacteria</taxon>
        <taxon>Pseudomonadati</taxon>
        <taxon>Pseudomonadota</taxon>
        <taxon>Alphaproteobacteria</taxon>
        <taxon>Hyphomonadales</taxon>
        <taxon>Hyphomonadaceae</taxon>
        <taxon>Candidatus Viadribacter</taxon>
    </lineage>
</organism>
<proteinExistence type="inferred from homology"/>
<dbReference type="GO" id="GO:0005524">
    <property type="term" value="F:ATP binding"/>
    <property type="evidence" value="ECO:0007669"/>
    <property type="project" value="UniProtKB-KW"/>
</dbReference>
<dbReference type="Pfam" id="PF00005">
    <property type="entry name" value="ABC_tran"/>
    <property type="match status" value="1"/>
</dbReference>
<dbReference type="OrthoDB" id="9802264at2"/>
<evidence type="ECO:0000313" key="9">
    <source>
        <dbReference type="Proteomes" id="UP000092498"/>
    </source>
</evidence>
<keyword evidence="3" id="KW-0547">Nucleotide-binding</keyword>
<keyword evidence="2" id="KW-0997">Cell inner membrane</keyword>
<keyword evidence="1" id="KW-0813">Transport</keyword>
<dbReference type="InterPro" id="IPR015854">
    <property type="entry name" value="ABC_transpr_LolD-like"/>
</dbReference>
<evidence type="ECO:0000256" key="1">
    <source>
        <dbReference type="ARBA" id="ARBA00022448"/>
    </source>
</evidence>